<dbReference type="KEGG" id="falb:HYN59_10390"/>
<accession>A0A2S1R326</accession>
<dbReference type="AlphaFoldDB" id="A0A2S1R326"/>
<comment type="similarity">
    <text evidence="1">Belongs to the AHA1 family.</text>
</comment>
<organism evidence="3 4">
    <name type="scientific">Flavobacterium album</name>
    <dbReference type="NCBI Taxonomy" id="2175091"/>
    <lineage>
        <taxon>Bacteria</taxon>
        <taxon>Pseudomonadati</taxon>
        <taxon>Bacteroidota</taxon>
        <taxon>Flavobacteriia</taxon>
        <taxon>Flavobacteriales</taxon>
        <taxon>Flavobacteriaceae</taxon>
        <taxon>Flavobacterium</taxon>
    </lineage>
</organism>
<sequence>MAQKAGEGKSYTTSFTVDKSSAEVFKAVTNVRGWWSEQVEGGTEKQGDEFTYQYKDVHISKMKLEEVILNKKVVWRVLNNHFSFINDDSEWVGNRIIFEITEKNGKTELRFTHEGLVPDYECYKVCFDAWTSYIRGSLHNLITTGKGQPNTREEGLSTELIEKWGLPKK</sequence>
<protein>
    <submittedName>
        <fullName evidence="3">ATPase</fullName>
    </submittedName>
</protein>
<dbReference type="InterPro" id="IPR023393">
    <property type="entry name" value="START-like_dom_sf"/>
</dbReference>
<dbReference type="Pfam" id="PF08327">
    <property type="entry name" value="AHSA1"/>
    <property type="match status" value="1"/>
</dbReference>
<dbReference type="CDD" id="cd07814">
    <property type="entry name" value="SRPBCC_CalC_Aha1-like"/>
    <property type="match status" value="1"/>
</dbReference>
<feature type="domain" description="Activator of Hsp90 ATPase homologue 1/2-like C-terminal" evidence="2">
    <location>
        <begin position="22"/>
        <end position="138"/>
    </location>
</feature>
<dbReference type="Proteomes" id="UP000244929">
    <property type="component" value="Chromosome"/>
</dbReference>
<evidence type="ECO:0000259" key="2">
    <source>
        <dbReference type="Pfam" id="PF08327"/>
    </source>
</evidence>
<proteinExistence type="inferred from homology"/>
<dbReference type="EMBL" id="CP029186">
    <property type="protein sequence ID" value="AWH86986.1"/>
    <property type="molecule type" value="Genomic_DNA"/>
</dbReference>
<dbReference type="Gene3D" id="3.30.530.20">
    <property type="match status" value="1"/>
</dbReference>
<dbReference type="InterPro" id="IPR013538">
    <property type="entry name" value="ASHA1/2-like_C"/>
</dbReference>
<name>A0A2S1R326_9FLAO</name>
<gene>
    <name evidence="3" type="ORF">HYN59_10390</name>
</gene>
<evidence type="ECO:0000313" key="4">
    <source>
        <dbReference type="Proteomes" id="UP000244929"/>
    </source>
</evidence>
<dbReference type="SUPFAM" id="SSF55961">
    <property type="entry name" value="Bet v1-like"/>
    <property type="match status" value="1"/>
</dbReference>
<evidence type="ECO:0000256" key="1">
    <source>
        <dbReference type="ARBA" id="ARBA00006817"/>
    </source>
</evidence>
<evidence type="ECO:0000313" key="3">
    <source>
        <dbReference type="EMBL" id="AWH86986.1"/>
    </source>
</evidence>
<dbReference type="OrthoDB" id="287565at2"/>
<keyword evidence="4" id="KW-1185">Reference proteome</keyword>
<reference evidence="3 4" key="1">
    <citation type="submission" date="2018-04" db="EMBL/GenBank/DDBJ databases">
        <title>Genome sequencing of Flavobacterium sp. HYN0059.</title>
        <authorList>
            <person name="Yi H."/>
            <person name="Baek C."/>
        </authorList>
    </citation>
    <scope>NUCLEOTIDE SEQUENCE [LARGE SCALE GENOMIC DNA]</scope>
    <source>
        <strain evidence="3 4">HYN0059</strain>
    </source>
</reference>